<dbReference type="EMBL" id="HACA01011337">
    <property type="protein sequence ID" value="CDW28698.1"/>
    <property type="molecule type" value="Transcribed_RNA"/>
</dbReference>
<protein>
    <submittedName>
        <fullName evidence="1">Uncharacterized protein</fullName>
    </submittedName>
</protein>
<evidence type="ECO:0000313" key="1">
    <source>
        <dbReference type="EMBL" id="CDW28698.1"/>
    </source>
</evidence>
<dbReference type="AlphaFoldDB" id="A0A0K2TRP5"/>
<name>A0A0K2TRP5_LEPSM</name>
<proteinExistence type="predicted"/>
<reference evidence="1" key="1">
    <citation type="submission" date="2014-05" db="EMBL/GenBank/DDBJ databases">
        <authorList>
            <person name="Chronopoulou M."/>
        </authorList>
    </citation>
    <scope>NUCLEOTIDE SEQUENCE</scope>
    <source>
        <tissue evidence="1">Whole organism</tissue>
    </source>
</reference>
<organism evidence="1">
    <name type="scientific">Lepeophtheirus salmonis</name>
    <name type="common">Salmon louse</name>
    <name type="synonym">Caligus salmonis</name>
    <dbReference type="NCBI Taxonomy" id="72036"/>
    <lineage>
        <taxon>Eukaryota</taxon>
        <taxon>Metazoa</taxon>
        <taxon>Ecdysozoa</taxon>
        <taxon>Arthropoda</taxon>
        <taxon>Crustacea</taxon>
        <taxon>Multicrustacea</taxon>
        <taxon>Hexanauplia</taxon>
        <taxon>Copepoda</taxon>
        <taxon>Siphonostomatoida</taxon>
        <taxon>Caligidae</taxon>
        <taxon>Lepeophtheirus</taxon>
    </lineage>
</organism>
<sequence>MHLLFDSVHNFKNIYNCFQ</sequence>
<accession>A0A0K2TRP5</accession>